<dbReference type="Pfam" id="PF00646">
    <property type="entry name" value="F-box"/>
    <property type="match status" value="1"/>
</dbReference>
<dbReference type="Gramene" id="TraesLAC7D03G04289840.1">
    <property type="protein sequence ID" value="TraesLAC7D03G04289840.1"/>
    <property type="gene ID" value="TraesLAC7D03G04289840"/>
</dbReference>
<dbReference type="AlphaFoldDB" id="A0A3B6TP27"/>
<dbReference type="Proteomes" id="UP000019116">
    <property type="component" value="Chromosome 7D"/>
</dbReference>
<dbReference type="InterPro" id="IPR036047">
    <property type="entry name" value="F-box-like_dom_sf"/>
</dbReference>
<dbReference type="Gramene" id="TraesCLE_scaffold_122708_01G000200.1">
    <property type="protein sequence ID" value="TraesCLE_scaffold_122708_01G000200.1"/>
    <property type="gene ID" value="TraesCLE_scaffold_122708_01G000200"/>
</dbReference>
<dbReference type="PANTHER" id="PTHR34145:SF48">
    <property type="entry name" value="OS01G0553400 PROTEIN"/>
    <property type="match status" value="1"/>
</dbReference>
<dbReference type="Gramene" id="TraesPARA_EIv1.0_2551420.1">
    <property type="protein sequence ID" value="TraesPARA_EIv1.0_2551420.1.CDS"/>
    <property type="gene ID" value="TraesPARA_EIv1.0_2551420"/>
</dbReference>
<dbReference type="Gramene" id="TraesSYM7D03G04395890.1">
    <property type="protein sequence ID" value="TraesSYM7D03G04395890.1"/>
    <property type="gene ID" value="TraesSYM7D03G04395890"/>
</dbReference>
<evidence type="ECO:0000313" key="3">
    <source>
        <dbReference type="Proteomes" id="UP000019116"/>
    </source>
</evidence>
<dbReference type="Gramene" id="TraesCS7D02G205100.1">
    <property type="protein sequence ID" value="TraesCS7D02G205100.1"/>
    <property type="gene ID" value="TraesCS7D02G205100"/>
</dbReference>
<dbReference type="CDD" id="cd22160">
    <property type="entry name" value="F-box_AtFBL13-like"/>
    <property type="match status" value="1"/>
</dbReference>
<name>A0A3B6TP27_WHEAT</name>
<dbReference type="InterPro" id="IPR032675">
    <property type="entry name" value="LRR_dom_sf"/>
</dbReference>
<keyword evidence="3" id="KW-1185">Reference proteome</keyword>
<reference evidence="2" key="2">
    <citation type="submission" date="2018-10" db="UniProtKB">
        <authorList>
            <consortium name="EnsemblPlants"/>
        </authorList>
    </citation>
    <scope>IDENTIFICATION</scope>
</reference>
<dbReference type="SUPFAM" id="SSF81383">
    <property type="entry name" value="F-box domain"/>
    <property type="match status" value="1"/>
</dbReference>
<evidence type="ECO:0000313" key="2">
    <source>
        <dbReference type="EnsemblPlants" id="TraesCS7D02G205100.1"/>
    </source>
</evidence>
<dbReference type="InterPro" id="IPR001810">
    <property type="entry name" value="F-box_dom"/>
</dbReference>
<accession>A0A3B6TP27</accession>
<feature type="domain" description="F-box" evidence="1">
    <location>
        <begin position="27"/>
        <end position="75"/>
    </location>
</feature>
<dbReference type="PROSITE" id="PS50181">
    <property type="entry name" value="FBOX"/>
    <property type="match status" value="1"/>
</dbReference>
<dbReference type="PaxDb" id="4565-Traes_7DS_7A4E09321.1"/>
<reference evidence="2" key="1">
    <citation type="submission" date="2018-08" db="EMBL/GenBank/DDBJ databases">
        <authorList>
            <person name="Rossello M."/>
        </authorList>
    </citation>
    <scope>NUCLEOTIDE SEQUENCE [LARGE SCALE GENOMIC DNA]</scope>
    <source>
        <strain evidence="2">cv. Chinese Spring</strain>
    </source>
</reference>
<dbReference type="OMA" id="INQWISF"/>
<dbReference type="PANTHER" id="PTHR34145">
    <property type="entry name" value="OS02G0105600 PROTEIN"/>
    <property type="match status" value="1"/>
</dbReference>
<dbReference type="Gramene" id="TraesJUL7D03G04386500.1">
    <property type="protein sequence ID" value="TraesJUL7D03G04386500.1"/>
    <property type="gene ID" value="TraesJUL7D03G04386500"/>
</dbReference>
<evidence type="ECO:0000259" key="1">
    <source>
        <dbReference type="PROSITE" id="PS50181"/>
    </source>
</evidence>
<dbReference type="InterPro" id="IPR055357">
    <property type="entry name" value="LRR_At1g61320_AtMIF1"/>
</dbReference>
<dbReference type="InterPro" id="IPR053781">
    <property type="entry name" value="F-box_AtFBL13-like"/>
</dbReference>
<dbReference type="SUPFAM" id="SSF52047">
    <property type="entry name" value="RNI-like"/>
    <property type="match status" value="1"/>
</dbReference>
<protein>
    <recommendedName>
        <fullName evidence="1">F-box domain-containing protein</fullName>
    </recommendedName>
</protein>
<dbReference type="STRING" id="4565.A0A3B6TP27"/>
<dbReference type="Gramene" id="TraesARI7D03G04418240.1">
    <property type="protein sequence ID" value="TraesARI7D03G04418240.1"/>
    <property type="gene ID" value="TraesARI7D03G04418240"/>
</dbReference>
<dbReference type="OrthoDB" id="585311at2759"/>
<sequence>MGKRWVMEMSPQEARRFKLRRHNSRPKTRLDNLPEDVIQKILSRLPLKEVVQISTLSSGWRHVWRYHPDLIFSVEKLFDGKDKGGQEFVTSVNDVLKDHYCTAVNKFKVNYGLSEEHGDDLDEWLHFAVLSKAKNVVLDLRPPPKCPDDVYNFPLHHFDDRNSSCVLSLRLVLVCLRPAPNFCGFTNLRSLKLHRVYVSKDLHCMLPYCAALEWLSLTDCFMPSFTMSEPLDHLQYACIQNCSLQSMELHAPNLTVFEYSEQDVPIVLGKFHKLTKAKIEVLSDSDNLGYTFSHLVRAMPNAEEISLRIHIQNEARQFMTDSRCDFINLRHLNIEVLVDRDPGCSSGILRLASLLELTPSLEVFNLHVLFNSSLRYNGGGDATKTSGHKLRHLKRVYMSGFADPRGQLELAWYILQHATALERMVIDPDVKTRFGSHRAVEGGQLFQDLLAKYLLLPRFPEVLTVLRAPPPGHQ</sequence>
<dbReference type="Gramene" id="TraesWEE_scaffold_149352_01G000200.1">
    <property type="protein sequence ID" value="TraesWEE_scaffold_149352_01G000200.1"/>
    <property type="gene ID" value="TraesWEE_scaffold_149352_01G000200"/>
</dbReference>
<dbReference type="InterPro" id="IPR053772">
    <property type="entry name" value="At1g61320/At1g61330-like"/>
</dbReference>
<dbReference type="Pfam" id="PF23622">
    <property type="entry name" value="LRR_At1g61320_AtMIF1"/>
    <property type="match status" value="1"/>
</dbReference>
<dbReference type="Gramene" id="TraesLDM7D03G04349280.1">
    <property type="protein sequence ID" value="TraesLDM7D03G04349280.1"/>
    <property type="gene ID" value="TraesLDM7D03G04349280"/>
</dbReference>
<dbReference type="Gramene" id="TraesNOR7D03G04391750.1">
    <property type="protein sequence ID" value="TraesNOR7D03G04391750.1"/>
    <property type="gene ID" value="TraesNOR7D03G04391750"/>
</dbReference>
<proteinExistence type="predicted"/>
<dbReference type="Gramene" id="TraesCAD_scaffold_106151_01G000100.1">
    <property type="protein sequence ID" value="TraesCAD_scaffold_106151_01G000100.1"/>
    <property type="gene ID" value="TraesCAD_scaffold_106151_01G000100"/>
</dbReference>
<dbReference type="Gene3D" id="1.20.1280.50">
    <property type="match status" value="1"/>
</dbReference>
<dbReference type="Gramene" id="TraesSTA7D03G04336410.1">
    <property type="protein sequence ID" value="TraesSTA7D03G04336410.1"/>
    <property type="gene ID" value="TraesSTA7D03G04336410"/>
</dbReference>
<dbReference type="Gramene" id="TraesROB_scaffold_130721_01G000200.1">
    <property type="protein sequence ID" value="TraesROB_scaffold_130721_01G000200.1"/>
    <property type="gene ID" value="TraesROB_scaffold_130721_01G000200"/>
</dbReference>
<dbReference type="EnsemblPlants" id="TraesCS7D02G205100.1">
    <property type="protein sequence ID" value="TraesCS7D02G205100.1"/>
    <property type="gene ID" value="TraesCS7D02G205100"/>
</dbReference>
<dbReference type="Gene3D" id="3.80.10.10">
    <property type="entry name" value="Ribonuclease Inhibitor"/>
    <property type="match status" value="1"/>
</dbReference>
<dbReference type="SMART" id="SM00256">
    <property type="entry name" value="FBOX"/>
    <property type="match status" value="1"/>
</dbReference>
<dbReference type="Gramene" id="TraesJAG7D03G04325950.1">
    <property type="protein sequence ID" value="TraesJAG7D03G04325950.1"/>
    <property type="gene ID" value="TraesJAG7D03G04325950"/>
</dbReference>
<organism evidence="2">
    <name type="scientific">Triticum aestivum</name>
    <name type="common">Wheat</name>
    <dbReference type="NCBI Taxonomy" id="4565"/>
    <lineage>
        <taxon>Eukaryota</taxon>
        <taxon>Viridiplantae</taxon>
        <taxon>Streptophyta</taxon>
        <taxon>Embryophyta</taxon>
        <taxon>Tracheophyta</taxon>
        <taxon>Spermatophyta</taxon>
        <taxon>Magnoliopsida</taxon>
        <taxon>Liliopsida</taxon>
        <taxon>Poales</taxon>
        <taxon>Poaceae</taxon>
        <taxon>BOP clade</taxon>
        <taxon>Pooideae</taxon>
        <taxon>Triticodae</taxon>
        <taxon>Triticeae</taxon>
        <taxon>Triticinae</taxon>
        <taxon>Triticum</taxon>
    </lineage>
</organism>